<dbReference type="KEGG" id="mmai:sS8_3484"/>
<sequence>MGLMLKVPLASLLMVFPLAVPASPAEVQALDLTGHWVGYLSIAAFVLAYIFVVLEEVTELKKSKPMMLAAAVIWAAIAVVYNQHGEPRLAEDAVRTLVLDYGELLLFLIVSITYVNALEERQVFEAVRAWLVSKGLGYRSLFWITGILAFFISSISNNMTTAMLMTAVVMAVGKDNPRFVALSCVNTVVAVNAGGAFCPFGDITTLMVWQQHKITFWGFFVLFIPSVINFVLPAAIMHFAIPVARPAEIKDVTKMKRGAKRIIALFLLTIATAVVFSNVLHLPAAVGMMAGLTYIQFFGYFLHITHRGEPSVPTELMERREEEEEAHPGEERFDIFQKLAQLEWDTLLFFYGVVLCVGGLDFLGYLSRASQFLYGELGATPANILVGIASAFVDNIPVMFAILSMNPDISTGQWLLVTLTAGVGGSLLSVGSAAGVALMGQTRGAYTFLSHLKWMPVIALGYAGSIAAHFWLNADLF</sequence>
<feature type="domain" description="Citrate transporter-like" evidence="13">
    <location>
        <begin position="50"/>
        <end position="422"/>
    </location>
</feature>
<dbReference type="EMBL" id="AP017928">
    <property type="protein sequence ID" value="BBA35421.1"/>
    <property type="molecule type" value="Genomic_DNA"/>
</dbReference>
<keyword evidence="2" id="KW-0813">Transport</keyword>
<dbReference type="Pfam" id="PF03600">
    <property type="entry name" value="CitMHS"/>
    <property type="match status" value="1"/>
</dbReference>
<dbReference type="NCBIfam" id="NF038006">
    <property type="entry name" value="NhaD_1"/>
    <property type="match status" value="1"/>
</dbReference>
<keyword evidence="4 11" id="KW-0812">Transmembrane</keyword>
<dbReference type="PANTHER" id="PTHR43269">
    <property type="entry name" value="SODIUM/PROTON ANTIPORTER 1-RELATED"/>
    <property type="match status" value="1"/>
</dbReference>
<evidence type="ECO:0000313" key="15">
    <source>
        <dbReference type="Proteomes" id="UP000266313"/>
    </source>
</evidence>
<evidence type="ECO:0000256" key="9">
    <source>
        <dbReference type="ARBA" id="ARBA00023201"/>
    </source>
</evidence>
<keyword evidence="12" id="KW-0732">Signal</keyword>
<keyword evidence="3" id="KW-0050">Antiport</keyword>
<keyword evidence="15" id="KW-1185">Reference proteome</keyword>
<evidence type="ECO:0000256" key="7">
    <source>
        <dbReference type="ARBA" id="ARBA00023065"/>
    </source>
</evidence>
<evidence type="ECO:0000256" key="11">
    <source>
        <dbReference type="SAM" id="Phobius"/>
    </source>
</evidence>
<name>A0A250KWT1_9GAMM</name>
<feature type="transmembrane region" description="Helical" evidence="11">
    <location>
        <begin position="348"/>
        <end position="366"/>
    </location>
</feature>
<reference evidence="14 15" key="1">
    <citation type="submission" date="2016-12" db="EMBL/GenBank/DDBJ databases">
        <title>Genome sequencing of Methylocaldum marinum.</title>
        <authorList>
            <person name="Takeuchi M."/>
            <person name="Kamagata Y."/>
            <person name="Hiraoka S."/>
            <person name="Oshima K."/>
            <person name="Hattori M."/>
            <person name="Iwasaki W."/>
        </authorList>
    </citation>
    <scope>NUCLEOTIDE SEQUENCE [LARGE SCALE GENOMIC DNA]</scope>
    <source>
        <strain evidence="14 15">S8</strain>
    </source>
</reference>
<feature type="transmembrane region" description="Helical" evidence="11">
    <location>
        <begin position="66"/>
        <end position="84"/>
    </location>
</feature>
<evidence type="ECO:0000256" key="8">
    <source>
        <dbReference type="ARBA" id="ARBA00023136"/>
    </source>
</evidence>
<evidence type="ECO:0000256" key="6">
    <source>
        <dbReference type="ARBA" id="ARBA00023053"/>
    </source>
</evidence>
<keyword evidence="8 11" id="KW-0472">Membrane</keyword>
<keyword evidence="6" id="KW-0915">Sodium</keyword>
<comment type="subcellular location">
    <subcellularLocation>
        <location evidence="1">Membrane</location>
        <topology evidence="1">Multi-pass membrane protein</topology>
    </subcellularLocation>
</comment>
<dbReference type="OrthoDB" id="9772058at2"/>
<feature type="transmembrane region" description="Helical" evidence="11">
    <location>
        <begin position="373"/>
        <end position="393"/>
    </location>
</feature>
<protein>
    <submittedName>
        <fullName evidence="14">Transporter</fullName>
    </submittedName>
</protein>
<evidence type="ECO:0000256" key="4">
    <source>
        <dbReference type="ARBA" id="ARBA00022692"/>
    </source>
</evidence>
<dbReference type="InterPro" id="IPR004680">
    <property type="entry name" value="Cit_transptr-like_dom"/>
</dbReference>
<evidence type="ECO:0000256" key="1">
    <source>
        <dbReference type="ARBA" id="ARBA00004141"/>
    </source>
</evidence>
<feature type="transmembrane region" description="Helical" evidence="11">
    <location>
        <begin position="34"/>
        <end position="54"/>
    </location>
</feature>
<feature type="transmembrane region" description="Helical" evidence="11">
    <location>
        <begin position="262"/>
        <end position="282"/>
    </location>
</feature>
<dbReference type="GO" id="GO:0016020">
    <property type="term" value="C:membrane"/>
    <property type="evidence" value="ECO:0007669"/>
    <property type="project" value="UniProtKB-SubCell"/>
</dbReference>
<keyword evidence="9" id="KW-0739">Sodium transport</keyword>
<gene>
    <name evidence="14" type="ORF">sS8_3484</name>
</gene>
<organism evidence="14 15">
    <name type="scientific">Methylocaldum marinum</name>
    <dbReference type="NCBI Taxonomy" id="1432792"/>
    <lineage>
        <taxon>Bacteria</taxon>
        <taxon>Pseudomonadati</taxon>
        <taxon>Pseudomonadota</taxon>
        <taxon>Gammaproteobacteria</taxon>
        <taxon>Methylococcales</taxon>
        <taxon>Methylococcaceae</taxon>
        <taxon>Methylocaldum</taxon>
    </lineage>
</organism>
<keyword evidence="7" id="KW-0406">Ion transport</keyword>
<evidence type="ECO:0000313" key="14">
    <source>
        <dbReference type="EMBL" id="BBA35421.1"/>
    </source>
</evidence>
<feature type="transmembrane region" description="Helical" evidence="11">
    <location>
        <begin position="136"/>
        <end position="155"/>
    </location>
</feature>
<dbReference type="GO" id="GO:0006814">
    <property type="term" value="P:sodium ion transport"/>
    <property type="evidence" value="ECO:0007669"/>
    <property type="project" value="UniProtKB-KW"/>
</dbReference>
<evidence type="ECO:0000256" key="12">
    <source>
        <dbReference type="SAM" id="SignalP"/>
    </source>
</evidence>
<feature type="transmembrane region" description="Helical" evidence="11">
    <location>
        <begin position="216"/>
        <end position="241"/>
    </location>
</feature>
<dbReference type="InterPro" id="IPR045016">
    <property type="entry name" value="NhaD-like"/>
</dbReference>
<feature type="signal peptide" evidence="12">
    <location>
        <begin position="1"/>
        <end position="22"/>
    </location>
</feature>
<feature type="chain" id="PRO_5013146094" evidence="12">
    <location>
        <begin position="23"/>
        <end position="477"/>
    </location>
</feature>
<accession>A0A250KWT1</accession>
<feature type="transmembrane region" description="Helical" evidence="11">
    <location>
        <begin position="452"/>
        <end position="472"/>
    </location>
</feature>
<evidence type="ECO:0000256" key="2">
    <source>
        <dbReference type="ARBA" id="ARBA00022448"/>
    </source>
</evidence>
<feature type="transmembrane region" description="Helical" evidence="11">
    <location>
        <begin position="413"/>
        <end position="440"/>
    </location>
</feature>
<keyword evidence="5 11" id="KW-1133">Transmembrane helix</keyword>
<evidence type="ECO:0000256" key="5">
    <source>
        <dbReference type="ARBA" id="ARBA00022989"/>
    </source>
</evidence>
<evidence type="ECO:0000256" key="3">
    <source>
        <dbReference type="ARBA" id="ARBA00022449"/>
    </source>
</evidence>
<feature type="transmembrane region" description="Helical" evidence="11">
    <location>
        <begin position="96"/>
        <end position="115"/>
    </location>
</feature>
<comment type="similarity">
    <text evidence="10">Belongs to the NhaD Na(+)/H(+) (TC 2.A.62) antiporter family.</text>
</comment>
<proteinExistence type="inferred from homology"/>
<evidence type="ECO:0000256" key="10">
    <source>
        <dbReference type="ARBA" id="ARBA00025753"/>
    </source>
</evidence>
<dbReference type="AlphaFoldDB" id="A0A250KWT1"/>
<dbReference type="Proteomes" id="UP000266313">
    <property type="component" value="Chromosome"/>
</dbReference>
<dbReference type="GO" id="GO:0015297">
    <property type="term" value="F:antiporter activity"/>
    <property type="evidence" value="ECO:0007669"/>
    <property type="project" value="UniProtKB-KW"/>
</dbReference>
<evidence type="ECO:0000259" key="13">
    <source>
        <dbReference type="Pfam" id="PF03600"/>
    </source>
</evidence>
<dbReference type="PANTHER" id="PTHR43269:SF2">
    <property type="entry name" value="SODIUM_PROTON ANTIPORTER 1-RELATED"/>
    <property type="match status" value="1"/>
</dbReference>